<evidence type="ECO:0000313" key="2">
    <source>
        <dbReference type="EMBL" id="MBU9711029.1"/>
    </source>
</evidence>
<proteinExistence type="predicted"/>
<gene>
    <name evidence="2" type="ORF">KS419_04670</name>
</gene>
<keyword evidence="3" id="KW-1185">Reference proteome</keyword>
<organism evidence="2 3">
    <name type="scientific">Evansella tamaricis</name>
    <dbReference type="NCBI Taxonomy" id="2069301"/>
    <lineage>
        <taxon>Bacteria</taxon>
        <taxon>Bacillati</taxon>
        <taxon>Bacillota</taxon>
        <taxon>Bacilli</taxon>
        <taxon>Bacillales</taxon>
        <taxon>Bacillaceae</taxon>
        <taxon>Evansella</taxon>
    </lineage>
</organism>
<dbReference type="EMBL" id="JAHQCS010000056">
    <property type="protein sequence ID" value="MBU9711029.1"/>
    <property type="molecule type" value="Genomic_DNA"/>
</dbReference>
<accession>A0ABS6JBH3</accession>
<evidence type="ECO:0008006" key="4">
    <source>
        <dbReference type="Google" id="ProtNLM"/>
    </source>
</evidence>
<dbReference type="RefSeq" id="WP_217064914.1">
    <property type="nucleotide sequence ID" value="NZ_JAHQCS010000056.1"/>
</dbReference>
<name>A0ABS6JBH3_9BACI</name>
<reference evidence="2 3" key="1">
    <citation type="submission" date="2021-06" db="EMBL/GenBank/DDBJ databases">
        <title>Bacillus sp. RD4P76, an endophyte from a halophyte.</title>
        <authorList>
            <person name="Sun J.-Q."/>
        </authorList>
    </citation>
    <scope>NUCLEOTIDE SEQUENCE [LARGE SCALE GENOMIC DNA]</scope>
    <source>
        <strain evidence="2 3">CGMCC 1.15917</strain>
    </source>
</reference>
<comment type="caution">
    <text evidence="2">The sequence shown here is derived from an EMBL/GenBank/DDBJ whole genome shotgun (WGS) entry which is preliminary data.</text>
</comment>
<feature type="region of interest" description="Disordered" evidence="1">
    <location>
        <begin position="1"/>
        <end position="53"/>
    </location>
</feature>
<protein>
    <recommendedName>
        <fullName evidence="4">Ribosomal protein L2</fullName>
    </recommendedName>
</protein>
<dbReference type="Proteomes" id="UP000784880">
    <property type="component" value="Unassembled WGS sequence"/>
</dbReference>
<evidence type="ECO:0000256" key="1">
    <source>
        <dbReference type="SAM" id="MobiDB-lite"/>
    </source>
</evidence>
<evidence type="ECO:0000313" key="3">
    <source>
        <dbReference type="Proteomes" id="UP000784880"/>
    </source>
</evidence>
<sequence length="97" mass="10401">MPRRTGRPNIGHATGRGVLPDGRTGRSNIGHATGRGVLPDGRTGRPNIGHATGRGVLPDGRIIIRAMLVEEEALPYARVHRRLRFSLSSSSAYSHGN</sequence>